<dbReference type="GO" id="GO:0006890">
    <property type="term" value="P:retrograde vesicle-mediated transport, Golgi to endoplasmic reticulum"/>
    <property type="evidence" value="ECO:0007669"/>
    <property type="project" value="InterPro"/>
</dbReference>
<dbReference type="SMART" id="SM01160">
    <property type="entry name" value="DUF1751"/>
    <property type="match status" value="1"/>
</dbReference>
<organism evidence="7 8">
    <name type="scientific">Trichuris trichiura</name>
    <name type="common">Whipworm</name>
    <name type="synonym">Trichocephalus trichiurus</name>
    <dbReference type="NCBI Taxonomy" id="36087"/>
    <lineage>
        <taxon>Eukaryota</taxon>
        <taxon>Metazoa</taxon>
        <taxon>Ecdysozoa</taxon>
        <taxon>Nematoda</taxon>
        <taxon>Enoplea</taxon>
        <taxon>Dorylaimia</taxon>
        <taxon>Trichinellida</taxon>
        <taxon>Trichuridae</taxon>
        <taxon>Trichuris</taxon>
    </lineage>
</organism>
<accession>A0A077Z5D9</accession>
<protein>
    <submittedName>
        <fullName evidence="7">DUF1751 domain containing protein</fullName>
    </submittedName>
</protein>
<evidence type="ECO:0000256" key="2">
    <source>
        <dbReference type="ARBA" id="ARBA00022692"/>
    </source>
</evidence>
<comment type="subcellular location">
    <subcellularLocation>
        <location evidence="1">Membrane</location>
        <topology evidence="1">Multi-pass membrane protein</topology>
    </subcellularLocation>
</comment>
<evidence type="ECO:0000256" key="5">
    <source>
        <dbReference type="SAM" id="MobiDB-lite"/>
    </source>
</evidence>
<dbReference type="InterPro" id="IPR013861">
    <property type="entry name" value="TMEM115/Pdh1/Rbl19"/>
</dbReference>
<evidence type="ECO:0000256" key="3">
    <source>
        <dbReference type="ARBA" id="ARBA00022989"/>
    </source>
</evidence>
<sequence>MRQQLVNTLSHLRTALSPFHRVTFLALCIGYLCSYERTLVRELTIIPFYLFRHWHVWSVFTFWMVESNIWAVIFDMALLHAAFRVLEPIWGPKGVYTYFLLVNIAVGIFTCLLLSVAYAFFRVEEWMFFTSAASIRGLSGFNGAVIYTLAHTFPQTIVYKNRHFQLQVRHLPALVGFAYLLLCPVSLFLWGKEQRIQEHYFLMYTTGLIVIWSYFQWYEKRMPTNEKSERTRTSSWLGSFLRPNDDAQFEDLLDVKVHKVATPIEGVGALDAERYRQKAIKDLNERLAKTRAASEVRNAQAVVQQKTSQSPKHPELPESLSDASARLGRSTLHANLNLAKRKYEE</sequence>
<evidence type="ECO:0000256" key="4">
    <source>
        <dbReference type="ARBA" id="ARBA00023136"/>
    </source>
</evidence>
<dbReference type="SUPFAM" id="SSF144091">
    <property type="entry name" value="Rhomboid-like"/>
    <property type="match status" value="1"/>
</dbReference>
<dbReference type="Proteomes" id="UP000030665">
    <property type="component" value="Unassembled WGS sequence"/>
</dbReference>
<keyword evidence="4 6" id="KW-0472">Membrane</keyword>
<feature type="transmembrane region" description="Helical" evidence="6">
    <location>
        <begin position="126"/>
        <end position="150"/>
    </location>
</feature>
<dbReference type="GO" id="GO:0016020">
    <property type="term" value="C:membrane"/>
    <property type="evidence" value="ECO:0007669"/>
    <property type="project" value="UniProtKB-SubCell"/>
</dbReference>
<proteinExistence type="predicted"/>
<evidence type="ECO:0000313" key="8">
    <source>
        <dbReference type="Proteomes" id="UP000030665"/>
    </source>
</evidence>
<keyword evidence="3 6" id="KW-1133">Transmembrane helix</keyword>
<feature type="compositionally biased region" description="Polar residues" evidence="5">
    <location>
        <begin position="301"/>
        <end position="311"/>
    </location>
</feature>
<evidence type="ECO:0000256" key="1">
    <source>
        <dbReference type="ARBA" id="ARBA00004141"/>
    </source>
</evidence>
<dbReference type="InterPro" id="IPR035952">
    <property type="entry name" value="Rhomboid-like_sf"/>
</dbReference>
<dbReference type="AlphaFoldDB" id="A0A077Z5D9"/>
<dbReference type="PANTHER" id="PTHR13377:SF3">
    <property type="entry name" value="TRANSMEMBRANE PROTEIN 115"/>
    <property type="match status" value="1"/>
</dbReference>
<gene>
    <name evidence="7" type="ORF">TTRE_0000217901</name>
</gene>
<dbReference type="GO" id="GO:0005794">
    <property type="term" value="C:Golgi apparatus"/>
    <property type="evidence" value="ECO:0007669"/>
    <property type="project" value="TreeGrafter"/>
</dbReference>
<keyword evidence="2 6" id="KW-0812">Transmembrane</keyword>
<dbReference type="Pfam" id="PF08551">
    <property type="entry name" value="DUF1751"/>
    <property type="match status" value="1"/>
</dbReference>
<evidence type="ECO:0000313" key="7">
    <source>
        <dbReference type="EMBL" id="CDW53910.1"/>
    </source>
</evidence>
<dbReference type="PANTHER" id="PTHR13377">
    <property type="entry name" value="PLACENTAL PROTEIN 6"/>
    <property type="match status" value="1"/>
</dbReference>
<feature type="transmembrane region" description="Helical" evidence="6">
    <location>
        <begin position="201"/>
        <end position="218"/>
    </location>
</feature>
<dbReference type="STRING" id="36087.A0A077Z5D9"/>
<reference evidence="7" key="1">
    <citation type="submission" date="2014-01" db="EMBL/GenBank/DDBJ databases">
        <authorList>
            <person name="Aslett M."/>
        </authorList>
    </citation>
    <scope>NUCLEOTIDE SEQUENCE</scope>
</reference>
<keyword evidence="8" id="KW-1185">Reference proteome</keyword>
<reference evidence="7" key="2">
    <citation type="submission" date="2014-03" db="EMBL/GenBank/DDBJ databases">
        <title>The whipworm genome and dual-species transcriptomics of an intimate host-pathogen interaction.</title>
        <authorList>
            <person name="Foth B.J."/>
            <person name="Tsai I.J."/>
            <person name="Reid A.J."/>
            <person name="Bancroft A.J."/>
            <person name="Nichol S."/>
            <person name="Tracey A."/>
            <person name="Holroyd N."/>
            <person name="Cotton J.A."/>
            <person name="Stanley E.J."/>
            <person name="Zarowiecki M."/>
            <person name="Liu J.Z."/>
            <person name="Huckvale T."/>
            <person name="Cooper P.J."/>
            <person name="Grencis R.K."/>
            <person name="Berriman M."/>
        </authorList>
    </citation>
    <scope>NUCLEOTIDE SEQUENCE [LARGE SCALE GENOMIC DNA]</scope>
</reference>
<feature type="transmembrane region" description="Helical" evidence="6">
    <location>
        <begin position="98"/>
        <end position="120"/>
    </location>
</feature>
<feature type="region of interest" description="Disordered" evidence="5">
    <location>
        <begin position="296"/>
        <end position="328"/>
    </location>
</feature>
<name>A0A077Z5D9_TRITR</name>
<dbReference type="EMBL" id="HG805873">
    <property type="protein sequence ID" value="CDW53910.1"/>
    <property type="molecule type" value="Genomic_DNA"/>
</dbReference>
<evidence type="ECO:0000256" key="6">
    <source>
        <dbReference type="SAM" id="Phobius"/>
    </source>
</evidence>
<dbReference type="OrthoDB" id="73612at2759"/>
<feature type="transmembrane region" description="Helical" evidence="6">
    <location>
        <begin position="171"/>
        <end position="189"/>
    </location>
</feature>